<dbReference type="NCBIfam" id="TIGR00003">
    <property type="entry name" value="copper ion binding protein"/>
    <property type="match status" value="1"/>
</dbReference>
<protein>
    <submittedName>
        <fullName evidence="3">Copper chaperone CopZ</fullName>
    </submittedName>
</protein>
<reference evidence="3" key="1">
    <citation type="journal article" date="2014" name="Int. J. Syst. Evol. Microbiol.">
        <title>Complete genome sequence of Corynebacterium casei LMG S-19264T (=DSM 44701T), isolated from a smear-ripened cheese.</title>
        <authorList>
            <consortium name="US DOE Joint Genome Institute (JGI-PGF)"/>
            <person name="Walter F."/>
            <person name="Albersmeier A."/>
            <person name="Kalinowski J."/>
            <person name="Ruckert C."/>
        </authorList>
    </citation>
    <scope>NUCLEOTIDE SEQUENCE</scope>
    <source>
        <strain evidence="3">CGMCC 1.12987</strain>
    </source>
</reference>
<dbReference type="InterPro" id="IPR036163">
    <property type="entry name" value="HMA_dom_sf"/>
</dbReference>
<dbReference type="GO" id="GO:0006825">
    <property type="term" value="P:copper ion transport"/>
    <property type="evidence" value="ECO:0007669"/>
    <property type="project" value="InterPro"/>
</dbReference>
<reference evidence="3" key="2">
    <citation type="submission" date="2020-09" db="EMBL/GenBank/DDBJ databases">
        <authorList>
            <person name="Sun Q."/>
            <person name="Zhou Y."/>
        </authorList>
    </citation>
    <scope>NUCLEOTIDE SEQUENCE</scope>
    <source>
        <strain evidence="3">CGMCC 1.12987</strain>
    </source>
</reference>
<name>A0A917G4T3_9BACL</name>
<keyword evidence="4" id="KW-1185">Reference proteome</keyword>
<dbReference type="InterPro" id="IPR006122">
    <property type="entry name" value="HMA_Cu_ion-bd"/>
</dbReference>
<proteinExistence type="predicted"/>
<comment type="caution">
    <text evidence="3">The sequence shown here is derived from an EMBL/GenBank/DDBJ whole genome shotgun (WGS) entry which is preliminary data.</text>
</comment>
<gene>
    <name evidence="3" type="primary">copZ</name>
    <name evidence="3" type="ORF">GCM10010916_44740</name>
</gene>
<dbReference type="SUPFAM" id="SSF55008">
    <property type="entry name" value="HMA, heavy metal-associated domain"/>
    <property type="match status" value="1"/>
</dbReference>
<evidence type="ECO:0000259" key="2">
    <source>
        <dbReference type="PROSITE" id="PS50846"/>
    </source>
</evidence>
<sequence>MQEVILKVEGMSCGHCVKSVEGAMEQLGAKGEVDLGAKTVKVSYDEANVSVEKIKEAIEDQGYDVV</sequence>
<dbReference type="EMBL" id="BMGR01000019">
    <property type="protein sequence ID" value="GGG23222.1"/>
    <property type="molecule type" value="Genomic_DNA"/>
</dbReference>
<keyword evidence="1" id="KW-0479">Metal-binding</keyword>
<dbReference type="InterPro" id="IPR006121">
    <property type="entry name" value="HMA_dom"/>
</dbReference>
<dbReference type="Pfam" id="PF00403">
    <property type="entry name" value="HMA"/>
    <property type="match status" value="1"/>
</dbReference>
<dbReference type="InterPro" id="IPR000428">
    <property type="entry name" value="Cu-bd"/>
</dbReference>
<dbReference type="CDD" id="cd00371">
    <property type="entry name" value="HMA"/>
    <property type="match status" value="1"/>
</dbReference>
<dbReference type="PROSITE" id="PS50846">
    <property type="entry name" value="HMA_2"/>
    <property type="match status" value="1"/>
</dbReference>
<dbReference type="Proteomes" id="UP000644756">
    <property type="component" value="Unassembled WGS sequence"/>
</dbReference>
<evidence type="ECO:0000256" key="1">
    <source>
        <dbReference type="ARBA" id="ARBA00022723"/>
    </source>
</evidence>
<accession>A0A917G4T3</accession>
<dbReference type="GO" id="GO:0005507">
    <property type="term" value="F:copper ion binding"/>
    <property type="evidence" value="ECO:0007669"/>
    <property type="project" value="InterPro"/>
</dbReference>
<evidence type="ECO:0000313" key="4">
    <source>
        <dbReference type="Proteomes" id="UP000644756"/>
    </source>
</evidence>
<evidence type="ECO:0000313" key="3">
    <source>
        <dbReference type="EMBL" id="GGG23222.1"/>
    </source>
</evidence>
<dbReference type="AlphaFoldDB" id="A0A917G4T3"/>
<dbReference type="RefSeq" id="WP_188533306.1">
    <property type="nucleotide sequence ID" value="NZ_BMGR01000019.1"/>
</dbReference>
<feature type="domain" description="HMA" evidence="2">
    <location>
        <begin position="2"/>
        <end position="66"/>
    </location>
</feature>
<organism evidence="3 4">
    <name type="scientific">Paenibacillus abyssi</name>
    <dbReference type="NCBI Taxonomy" id="1340531"/>
    <lineage>
        <taxon>Bacteria</taxon>
        <taxon>Bacillati</taxon>
        <taxon>Bacillota</taxon>
        <taxon>Bacilli</taxon>
        <taxon>Bacillales</taxon>
        <taxon>Paenibacillaceae</taxon>
        <taxon>Paenibacillus</taxon>
    </lineage>
</organism>
<dbReference type="FunFam" id="3.30.70.100:FF:000001">
    <property type="entry name" value="ATPase copper transporting beta"/>
    <property type="match status" value="1"/>
</dbReference>
<dbReference type="PRINTS" id="PR00944">
    <property type="entry name" value="CUEXPORT"/>
</dbReference>
<dbReference type="Gene3D" id="3.30.70.100">
    <property type="match status" value="1"/>
</dbReference>